<gene>
    <name evidence="10" type="ORF">JOC27_001215</name>
</gene>
<dbReference type="InterPro" id="IPR050297">
    <property type="entry name" value="LipidA_mod_glycosyltrf_83"/>
</dbReference>
<feature type="transmembrane region" description="Helical" evidence="8">
    <location>
        <begin position="162"/>
        <end position="178"/>
    </location>
</feature>
<dbReference type="InterPro" id="IPR038731">
    <property type="entry name" value="RgtA/B/C-like"/>
</dbReference>
<evidence type="ECO:0000259" key="9">
    <source>
        <dbReference type="Pfam" id="PF13231"/>
    </source>
</evidence>
<organism evidence="10 11">
    <name type="scientific">Sporolactobacillus spathodeae</name>
    <dbReference type="NCBI Taxonomy" id="1465502"/>
    <lineage>
        <taxon>Bacteria</taxon>
        <taxon>Bacillati</taxon>
        <taxon>Bacillota</taxon>
        <taxon>Bacilli</taxon>
        <taxon>Bacillales</taxon>
        <taxon>Sporolactobacillaceae</taxon>
        <taxon>Sporolactobacillus</taxon>
    </lineage>
</organism>
<evidence type="ECO:0000313" key="10">
    <source>
        <dbReference type="EMBL" id="MBM7657765.1"/>
    </source>
</evidence>
<evidence type="ECO:0000256" key="6">
    <source>
        <dbReference type="ARBA" id="ARBA00022989"/>
    </source>
</evidence>
<dbReference type="Proteomes" id="UP000823201">
    <property type="component" value="Unassembled WGS sequence"/>
</dbReference>
<evidence type="ECO:0000313" key="11">
    <source>
        <dbReference type="Proteomes" id="UP000823201"/>
    </source>
</evidence>
<reference evidence="10 11" key="1">
    <citation type="submission" date="2021-01" db="EMBL/GenBank/DDBJ databases">
        <title>Genomic Encyclopedia of Type Strains, Phase IV (KMG-IV): sequencing the most valuable type-strain genomes for metagenomic binning, comparative biology and taxonomic classification.</title>
        <authorList>
            <person name="Goeker M."/>
        </authorList>
    </citation>
    <scope>NUCLEOTIDE SEQUENCE [LARGE SCALE GENOMIC DNA]</scope>
    <source>
        <strain evidence="10 11">DSM 100968</strain>
    </source>
</reference>
<evidence type="ECO:0000256" key="7">
    <source>
        <dbReference type="ARBA" id="ARBA00023136"/>
    </source>
</evidence>
<keyword evidence="4" id="KW-0808">Transferase</keyword>
<feature type="transmembrane region" description="Helical" evidence="8">
    <location>
        <begin position="25"/>
        <end position="43"/>
    </location>
</feature>
<dbReference type="Pfam" id="PF13231">
    <property type="entry name" value="PMT_2"/>
    <property type="match status" value="1"/>
</dbReference>
<keyword evidence="11" id="KW-1185">Reference proteome</keyword>
<feature type="domain" description="Glycosyltransferase RgtA/B/C/D-like" evidence="9">
    <location>
        <begin position="86"/>
        <end position="242"/>
    </location>
</feature>
<keyword evidence="5 8" id="KW-0812">Transmembrane</keyword>
<feature type="transmembrane region" description="Helical" evidence="8">
    <location>
        <begin position="113"/>
        <end position="131"/>
    </location>
</feature>
<feature type="transmembrane region" description="Helical" evidence="8">
    <location>
        <begin position="290"/>
        <end position="307"/>
    </location>
</feature>
<feature type="transmembrane region" description="Helical" evidence="8">
    <location>
        <begin position="184"/>
        <end position="215"/>
    </location>
</feature>
<evidence type="ECO:0000256" key="2">
    <source>
        <dbReference type="ARBA" id="ARBA00022475"/>
    </source>
</evidence>
<proteinExistence type="predicted"/>
<evidence type="ECO:0000256" key="8">
    <source>
        <dbReference type="SAM" id="Phobius"/>
    </source>
</evidence>
<accession>A0ABS2Q8J7</accession>
<evidence type="ECO:0000256" key="1">
    <source>
        <dbReference type="ARBA" id="ARBA00004651"/>
    </source>
</evidence>
<dbReference type="RefSeq" id="WP_205006089.1">
    <property type="nucleotide sequence ID" value="NZ_CBCRXA010000006.1"/>
</dbReference>
<keyword evidence="7 8" id="KW-0472">Membrane</keyword>
<dbReference type="EMBL" id="JAFBEV010000008">
    <property type="protein sequence ID" value="MBM7657765.1"/>
    <property type="molecule type" value="Genomic_DNA"/>
</dbReference>
<keyword evidence="6 8" id="KW-1133">Transmembrane helix</keyword>
<feature type="transmembrane region" description="Helical" evidence="8">
    <location>
        <begin position="137"/>
        <end position="155"/>
    </location>
</feature>
<comment type="subcellular location">
    <subcellularLocation>
        <location evidence="1">Cell membrane</location>
        <topology evidence="1">Multi-pass membrane protein</topology>
    </subcellularLocation>
</comment>
<feature type="transmembrane region" description="Helical" evidence="8">
    <location>
        <begin position="368"/>
        <end position="386"/>
    </location>
</feature>
<keyword evidence="3" id="KW-0328">Glycosyltransferase</keyword>
<keyword evidence="2" id="KW-1003">Cell membrane</keyword>
<comment type="caution">
    <text evidence="10">The sequence shown here is derived from an EMBL/GenBank/DDBJ whole genome shotgun (WGS) entry which is preliminary data.</text>
</comment>
<evidence type="ECO:0000256" key="3">
    <source>
        <dbReference type="ARBA" id="ARBA00022676"/>
    </source>
</evidence>
<sequence length="492" mass="57639">MDWKRGLNQKVSHLLLKLVDLVKKYDLLIATLMFLSLLFLLYYKINIPDIRDWDEARHGANAYEMLRYHQFFINYYGGVPDYWNLKPPLSFWIIMFGYKLFGFNVFGLRFFSGFSIALTEIALFFFARYRFGKIAGLITLASFATCGPIILLHCGRTADPDALFLLFVTLALISLLLTERRFYFLYFTGFFFSLAFLTKSWHAFSVLIIAGLYYVMTGRIAKLKPRNFIIFFLTAFVPILLWAIKRYSFDRFTFFSKMVRYDLIRRSSSVLDTHSGGKLYYLNFIEANDTYWFLLFCALGLTICVLLNRSNWNRNKNIGIGLLLWLIVPFIIFLLAKSKLYWYIYILFPAISLFIGLAVDKLLQLKKTVLTIVVLLFIVFSFYTSFMKTYRTAASQSPSEIQMVFEHLNRSSKYRLANVYTDDTITWRQSTYLSALLFADLKPKDTGITGFVLDRQMNSLLVMANNQENKKIMHAYHFHSIYSNPRYIMVSK</sequence>
<name>A0ABS2Q8J7_9BACL</name>
<feature type="transmembrane region" description="Helical" evidence="8">
    <location>
        <begin position="319"/>
        <end position="336"/>
    </location>
</feature>
<feature type="transmembrane region" description="Helical" evidence="8">
    <location>
        <begin position="342"/>
        <end position="359"/>
    </location>
</feature>
<feature type="transmembrane region" description="Helical" evidence="8">
    <location>
        <begin position="227"/>
        <end position="244"/>
    </location>
</feature>
<protein>
    <submittedName>
        <fullName evidence="10">4-amino-4-deoxy-L-arabinose transferase-like glycosyltransferase</fullName>
    </submittedName>
</protein>
<evidence type="ECO:0000256" key="5">
    <source>
        <dbReference type="ARBA" id="ARBA00022692"/>
    </source>
</evidence>
<dbReference type="PANTHER" id="PTHR33908">
    <property type="entry name" value="MANNOSYLTRANSFERASE YKCB-RELATED"/>
    <property type="match status" value="1"/>
</dbReference>
<evidence type="ECO:0000256" key="4">
    <source>
        <dbReference type="ARBA" id="ARBA00022679"/>
    </source>
</evidence>
<dbReference type="PANTHER" id="PTHR33908:SF3">
    <property type="entry name" value="UNDECAPRENYL PHOSPHATE-ALPHA-4-AMINO-4-DEOXY-L-ARABINOSE ARABINOSYL TRANSFERASE"/>
    <property type="match status" value="1"/>
</dbReference>